<dbReference type="InterPro" id="IPR029043">
    <property type="entry name" value="GcvT/YgfZ_C"/>
</dbReference>
<dbReference type="InterPro" id="IPR017703">
    <property type="entry name" value="YgfZ/GCV_T_CS"/>
</dbReference>
<dbReference type="Proteomes" id="UP001318860">
    <property type="component" value="Unassembled WGS sequence"/>
</dbReference>
<gene>
    <name evidence="3" type="ORF">DH2020_011229</name>
</gene>
<dbReference type="InterPro" id="IPR028896">
    <property type="entry name" value="GcvT/YgfZ/DmdA"/>
</dbReference>
<dbReference type="EMBL" id="JABTTQ020000005">
    <property type="protein sequence ID" value="KAK6156981.1"/>
    <property type="molecule type" value="Genomic_DNA"/>
</dbReference>
<comment type="caution">
    <text evidence="3">The sequence shown here is derived from an EMBL/GenBank/DDBJ whole genome shotgun (WGS) entry which is preliminary data.</text>
</comment>
<dbReference type="InterPro" id="IPR027266">
    <property type="entry name" value="TrmE/GcvT-like"/>
</dbReference>
<dbReference type="SUPFAM" id="SSF103025">
    <property type="entry name" value="Folate-binding domain"/>
    <property type="match status" value="1"/>
</dbReference>
<feature type="domain" description="GCVT N-terminal" evidence="2">
    <location>
        <begin position="149"/>
        <end position="276"/>
    </location>
</feature>
<dbReference type="PANTHER" id="PTHR43757:SF14">
    <property type="entry name" value="GLYCINE CLEAVAGE T-PROTEIN FAMILY"/>
    <property type="match status" value="1"/>
</dbReference>
<dbReference type="SUPFAM" id="SSF101790">
    <property type="entry name" value="Aminomethyltransferase beta-barrel domain"/>
    <property type="match status" value="1"/>
</dbReference>
<accession>A0ABR0XCX3</accession>
<evidence type="ECO:0000259" key="2">
    <source>
        <dbReference type="Pfam" id="PF01571"/>
    </source>
</evidence>
<evidence type="ECO:0000313" key="4">
    <source>
        <dbReference type="Proteomes" id="UP001318860"/>
    </source>
</evidence>
<dbReference type="Pfam" id="PF01571">
    <property type="entry name" value="GCV_T"/>
    <property type="match status" value="1"/>
</dbReference>
<keyword evidence="4" id="KW-1185">Reference proteome</keyword>
<reference evidence="3 4" key="1">
    <citation type="journal article" date="2021" name="Comput. Struct. Biotechnol. J.">
        <title>De novo genome assembly of the potent medicinal plant Rehmannia glutinosa using nanopore technology.</title>
        <authorList>
            <person name="Ma L."/>
            <person name="Dong C."/>
            <person name="Song C."/>
            <person name="Wang X."/>
            <person name="Zheng X."/>
            <person name="Niu Y."/>
            <person name="Chen S."/>
            <person name="Feng W."/>
        </authorList>
    </citation>
    <scope>NUCLEOTIDE SEQUENCE [LARGE SCALE GENOMIC DNA]</scope>
    <source>
        <strain evidence="3">DH-2019</strain>
    </source>
</reference>
<keyword evidence="1" id="KW-0809">Transit peptide</keyword>
<dbReference type="NCBIfam" id="TIGR03317">
    <property type="entry name" value="ygfZ_signature"/>
    <property type="match status" value="1"/>
</dbReference>
<dbReference type="InterPro" id="IPR006222">
    <property type="entry name" value="GCVT_N"/>
</dbReference>
<name>A0ABR0XCX3_REHGL</name>
<evidence type="ECO:0000256" key="1">
    <source>
        <dbReference type="ARBA" id="ARBA00022946"/>
    </source>
</evidence>
<proteinExistence type="predicted"/>
<dbReference type="Gene3D" id="3.30.1360.120">
    <property type="entry name" value="Probable tRNA modification gtpase trme, domain 1"/>
    <property type="match status" value="1"/>
</dbReference>
<dbReference type="PANTHER" id="PTHR43757">
    <property type="entry name" value="AMINOMETHYLTRANSFERASE"/>
    <property type="match status" value="1"/>
</dbReference>
<sequence>MLVVAFRPLTSSHRPRPLETMTVSKDGTTDTDANDEEALDAFDNGAAVCGQLDLIACDFLVFFITEETAIVFFKSLSSLFLLELVYVDILDACLNCTRSCNWYPLKLLSVKRELVMDLSDYGRIRGISLAFSTFVPLYLKLRYIFFADKVEIQDITNQTSMFALLGPKSSKIMKDLNLGDLVGQPYGSHKHYSVGGMPLTVAVGSIVSVEGFTFMMSPAAAGSVWKALLGQGAIPMGPSAWETLRILRGRPAPGKELTEEFNVLEAGLWRAVSLNKGCYKGQETISRLVTYDGIKQRLWGIRLSSPAEPSSIITVDGKKVGKLTSFTAGTKTFGPFGLGYIKKKGASEGDSVIVGDSIVGTLVEVPFLRDQLPPSKA</sequence>
<organism evidence="3 4">
    <name type="scientific">Rehmannia glutinosa</name>
    <name type="common">Chinese foxglove</name>
    <dbReference type="NCBI Taxonomy" id="99300"/>
    <lineage>
        <taxon>Eukaryota</taxon>
        <taxon>Viridiplantae</taxon>
        <taxon>Streptophyta</taxon>
        <taxon>Embryophyta</taxon>
        <taxon>Tracheophyta</taxon>
        <taxon>Spermatophyta</taxon>
        <taxon>Magnoliopsida</taxon>
        <taxon>eudicotyledons</taxon>
        <taxon>Gunneridae</taxon>
        <taxon>Pentapetalae</taxon>
        <taxon>asterids</taxon>
        <taxon>lamiids</taxon>
        <taxon>Lamiales</taxon>
        <taxon>Orobanchaceae</taxon>
        <taxon>Rehmannieae</taxon>
        <taxon>Rehmannia</taxon>
    </lineage>
</organism>
<evidence type="ECO:0000313" key="3">
    <source>
        <dbReference type="EMBL" id="KAK6156981.1"/>
    </source>
</evidence>
<protein>
    <recommendedName>
        <fullName evidence="2">GCVT N-terminal domain-containing protein</fullName>
    </recommendedName>
</protein>